<dbReference type="RefSeq" id="WP_013764176.1">
    <property type="nucleotide sequence ID" value="NC_015510.1"/>
</dbReference>
<evidence type="ECO:0000313" key="2">
    <source>
        <dbReference type="Proteomes" id="UP000008461"/>
    </source>
</evidence>
<dbReference type="OrthoDB" id="5498726at2"/>
<dbReference type="HOGENOM" id="CLU_741360_0_0_10"/>
<gene>
    <name evidence="1" type="ordered locus">Halhy_1734</name>
</gene>
<dbReference type="KEGG" id="hhy:Halhy_1734"/>
<dbReference type="PROSITE" id="PS51257">
    <property type="entry name" value="PROKAR_LIPOPROTEIN"/>
    <property type="match status" value="1"/>
</dbReference>
<organism evidence="1 2">
    <name type="scientific">Haliscomenobacter hydrossis (strain ATCC 27775 / DSM 1100 / LMG 10767 / O)</name>
    <dbReference type="NCBI Taxonomy" id="760192"/>
    <lineage>
        <taxon>Bacteria</taxon>
        <taxon>Pseudomonadati</taxon>
        <taxon>Bacteroidota</taxon>
        <taxon>Saprospiria</taxon>
        <taxon>Saprospirales</taxon>
        <taxon>Haliscomenobacteraceae</taxon>
        <taxon>Haliscomenobacter</taxon>
    </lineage>
</organism>
<accession>F4L2U3</accession>
<dbReference type="AlphaFoldDB" id="F4L2U3"/>
<reference key="2">
    <citation type="submission" date="2011-04" db="EMBL/GenBank/DDBJ databases">
        <title>Complete sequence of chromosome of Haliscomenobacter hydrossis DSM 1100.</title>
        <authorList>
            <consortium name="US DOE Joint Genome Institute (JGI-PGF)"/>
            <person name="Lucas S."/>
            <person name="Han J."/>
            <person name="Lapidus A."/>
            <person name="Bruce D."/>
            <person name="Goodwin L."/>
            <person name="Pitluck S."/>
            <person name="Peters L."/>
            <person name="Kyrpides N."/>
            <person name="Mavromatis K."/>
            <person name="Ivanova N."/>
            <person name="Ovchinnikova G."/>
            <person name="Pagani I."/>
            <person name="Daligault H."/>
            <person name="Detter J.C."/>
            <person name="Han C."/>
            <person name="Land M."/>
            <person name="Hauser L."/>
            <person name="Markowitz V."/>
            <person name="Cheng J.-F."/>
            <person name="Hugenholtz P."/>
            <person name="Woyke T."/>
            <person name="Wu D."/>
            <person name="Verbarg S."/>
            <person name="Frueling A."/>
            <person name="Brambilla E."/>
            <person name="Klenk H.-P."/>
            <person name="Eisen J.A."/>
        </authorList>
    </citation>
    <scope>NUCLEOTIDE SEQUENCE</scope>
    <source>
        <strain>DSM 1100</strain>
    </source>
</reference>
<protein>
    <recommendedName>
        <fullName evidence="3">DUF4856 domain-containing protein</fullName>
    </recommendedName>
</protein>
<dbReference type="Pfam" id="PF16148">
    <property type="entry name" value="DUF4856"/>
    <property type="match status" value="1"/>
</dbReference>
<dbReference type="InterPro" id="IPR032331">
    <property type="entry name" value="DUF4856"/>
</dbReference>
<dbReference type="Proteomes" id="UP000008461">
    <property type="component" value="Chromosome"/>
</dbReference>
<sequence>MQTKISTVMLKVFQFPTLVCLFLALGFLFVACDDKDDQVDDLVIPNTYDGSNYTANTTAHTTVRTALINLTNEMKKGRTPGTKVELGALNALYSSGTPSLKSYTNSFYNGKIEGDNGFLNELTKASGGTFVPGTTTGNGGTYGAYLFDENGVELEQLVEKGLFGAALYNQALSLMSKHTEFTPAKADQVLAMFGASPLFKSSDNATKHGADIDRFMANYGARRDKNDGNGLYTKMKAALITAQAAAKATPANHGKMLEAFEQIRSNWEKINAATVINYCHSAISTLSSTNPTDAQKAGALHSLCEAIGFLYGWRTLSTSGRTITDAQIDELLTLLNYPVGAPPKPYVFLTAPLNELPKLQQIISKLKTIYQFTDTEIEDFKKNWISEQSR</sequence>
<reference evidence="1 2" key="1">
    <citation type="journal article" date="2011" name="Stand. Genomic Sci.">
        <title>Complete genome sequence of Haliscomenobacter hydrossis type strain (O).</title>
        <authorList>
            <consortium name="US DOE Joint Genome Institute (JGI-PGF)"/>
            <person name="Daligault H."/>
            <person name="Lapidus A."/>
            <person name="Zeytun A."/>
            <person name="Nolan M."/>
            <person name="Lucas S."/>
            <person name="Del Rio T.G."/>
            <person name="Tice H."/>
            <person name="Cheng J.F."/>
            <person name="Tapia R."/>
            <person name="Han C."/>
            <person name="Goodwin L."/>
            <person name="Pitluck S."/>
            <person name="Liolios K."/>
            <person name="Pagani I."/>
            <person name="Ivanova N."/>
            <person name="Huntemann M."/>
            <person name="Mavromatis K."/>
            <person name="Mikhailova N."/>
            <person name="Pati A."/>
            <person name="Chen A."/>
            <person name="Palaniappan K."/>
            <person name="Land M."/>
            <person name="Hauser L."/>
            <person name="Brambilla E.M."/>
            <person name="Rohde M."/>
            <person name="Verbarg S."/>
            <person name="Goker M."/>
            <person name="Bristow J."/>
            <person name="Eisen J.A."/>
            <person name="Markowitz V."/>
            <person name="Hugenholtz P."/>
            <person name="Kyrpides N.C."/>
            <person name="Klenk H.P."/>
            <person name="Woyke T."/>
        </authorList>
    </citation>
    <scope>NUCLEOTIDE SEQUENCE [LARGE SCALE GENOMIC DNA]</scope>
    <source>
        <strain evidence="2">ATCC 27775 / DSM 1100 / LMG 10767 / O</strain>
    </source>
</reference>
<dbReference type="eggNOG" id="ENOG502ZARM">
    <property type="taxonomic scope" value="Bacteria"/>
</dbReference>
<dbReference type="EMBL" id="CP002691">
    <property type="protein sequence ID" value="AEE49623.1"/>
    <property type="molecule type" value="Genomic_DNA"/>
</dbReference>
<name>F4L2U3_HALH1</name>
<proteinExistence type="predicted"/>
<keyword evidence="2" id="KW-1185">Reference proteome</keyword>
<evidence type="ECO:0008006" key="3">
    <source>
        <dbReference type="Google" id="ProtNLM"/>
    </source>
</evidence>
<evidence type="ECO:0000313" key="1">
    <source>
        <dbReference type="EMBL" id="AEE49623.1"/>
    </source>
</evidence>
<dbReference type="STRING" id="760192.Halhy_1734"/>